<dbReference type="PANTHER" id="PTHR43467:SF2">
    <property type="entry name" value="COBALT-PRECORRIN-2 C(20)-METHYLTRANSFERASE"/>
    <property type="match status" value="1"/>
</dbReference>
<comment type="similarity">
    <text evidence="2 7 8">Belongs to the precorrin methyltransferase family.</text>
</comment>
<evidence type="ECO:0000256" key="6">
    <source>
        <dbReference type="ARBA" id="ARBA00022691"/>
    </source>
</evidence>
<evidence type="ECO:0000256" key="5">
    <source>
        <dbReference type="ARBA" id="ARBA00022679"/>
    </source>
</evidence>
<comment type="pathway">
    <text evidence="1">Cofactor biosynthesis; adenosylcobalamin biosynthesis.</text>
</comment>
<dbReference type="Gene3D" id="3.30.950.10">
    <property type="entry name" value="Methyltransferase, Cobalt-precorrin-4 Transmethylase, Domain 2"/>
    <property type="match status" value="1"/>
</dbReference>
<organism evidence="10 11">
    <name type="scientific">Dehalobacter restrictus</name>
    <dbReference type="NCBI Taxonomy" id="55583"/>
    <lineage>
        <taxon>Bacteria</taxon>
        <taxon>Bacillati</taxon>
        <taxon>Bacillota</taxon>
        <taxon>Clostridia</taxon>
        <taxon>Eubacteriales</taxon>
        <taxon>Desulfitobacteriaceae</taxon>
        <taxon>Dehalobacter</taxon>
    </lineage>
</organism>
<dbReference type="InterPro" id="IPR035996">
    <property type="entry name" value="4pyrrol_Methylase_sf"/>
</dbReference>
<dbReference type="InterPro" id="IPR014776">
    <property type="entry name" value="4pyrrole_Mease_sub2"/>
</dbReference>
<evidence type="ECO:0000256" key="1">
    <source>
        <dbReference type="ARBA" id="ARBA00004953"/>
    </source>
</evidence>
<dbReference type="GO" id="GO:0032259">
    <property type="term" value="P:methylation"/>
    <property type="evidence" value="ECO:0007669"/>
    <property type="project" value="UniProtKB-KW"/>
</dbReference>
<dbReference type="EMBL" id="CP046996">
    <property type="protein sequence ID" value="QHA01784.1"/>
    <property type="molecule type" value="Genomic_DNA"/>
</dbReference>
<name>A0A857DKG3_9FIRM</name>
<dbReference type="GO" id="GO:0009236">
    <property type="term" value="P:cobalamin biosynthetic process"/>
    <property type="evidence" value="ECO:0007669"/>
    <property type="project" value="UniProtKB-UniRule"/>
</dbReference>
<accession>A0A857DKG3</accession>
<evidence type="ECO:0000256" key="2">
    <source>
        <dbReference type="ARBA" id="ARBA00005879"/>
    </source>
</evidence>
<dbReference type="PANTHER" id="PTHR43467">
    <property type="entry name" value="COBALT-PRECORRIN-2 C(20)-METHYLTRANSFERASE"/>
    <property type="match status" value="1"/>
</dbReference>
<keyword evidence="5 8" id="KW-0808">Transferase</keyword>
<dbReference type="UniPathway" id="UPA00148"/>
<feature type="domain" description="Tetrapyrrole methylase" evidence="9">
    <location>
        <begin position="5"/>
        <end position="209"/>
    </location>
</feature>
<keyword evidence="3" id="KW-0169">Cobalamin biosynthesis</keyword>
<evidence type="ECO:0000256" key="8">
    <source>
        <dbReference type="RuleBase" id="RU003960"/>
    </source>
</evidence>
<dbReference type="NCBIfam" id="TIGR01467">
    <property type="entry name" value="cobI_cbiL"/>
    <property type="match status" value="1"/>
</dbReference>
<dbReference type="InterPro" id="IPR003043">
    <property type="entry name" value="Uropor_MeTrfase_CS"/>
</dbReference>
<protein>
    <submittedName>
        <fullName evidence="10">Precorrin-2 C(20)-methyltransferase</fullName>
        <ecNumber evidence="10">2.1.1.130</ecNumber>
    </submittedName>
</protein>
<dbReference type="Gene3D" id="3.40.1010.10">
    <property type="entry name" value="Cobalt-precorrin-4 Transmethylase, Domain 1"/>
    <property type="match status" value="1"/>
</dbReference>
<dbReference type="CDD" id="cd11645">
    <property type="entry name" value="Precorrin_2_C20_MT"/>
    <property type="match status" value="1"/>
</dbReference>
<dbReference type="RefSeq" id="WP_025206227.1">
    <property type="nucleotide sequence ID" value="NZ_CP046996.1"/>
</dbReference>
<evidence type="ECO:0000313" key="11">
    <source>
        <dbReference type="Proteomes" id="UP000430508"/>
    </source>
</evidence>
<dbReference type="InterPro" id="IPR000878">
    <property type="entry name" value="4pyrrol_Mease"/>
</dbReference>
<sequence length="233" mass="25878">MKAALYGIGVGPGDFELMTLKAVRIISETELIAVPRTDEKEMTAWNIAKQAVDLSTKEILELYMPMTRDAQMLEQSHQEAAEQIIDQLKQNKSVAFLTLGDPSIYSTYIYLHNRVLEAGYDARLIPGVPSFCAVAARLNVPLCEGAQPLHIIPASYEGSFDYLDWGGTKVLMKSGKEFGKVKEELISKDLVKHTQMVECCGMPSERVIKDISAAEGKASYFSTIIVKEKEIVR</sequence>
<dbReference type="PIRSF" id="PIRSF036427">
    <property type="entry name" value="Precrrn-2_mtase"/>
    <property type="match status" value="1"/>
</dbReference>
<dbReference type="InterPro" id="IPR006364">
    <property type="entry name" value="CobI/CbiL/CobIJ_dom"/>
</dbReference>
<dbReference type="Pfam" id="PF00590">
    <property type="entry name" value="TP_methylase"/>
    <property type="match status" value="1"/>
</dbReference>
<evidence type="ECO:0000256" key="4">
    <source>
        <dbReference type="ARBA" id="ARBA00022603"/>
    </source>
</evidence>
<reference evidence="10 11" key="1">
    <citation type="submission" date="2019-12" db="EMBL/GenBank/DDBJ databases">
        <title>Sequence classification of anaerobic respiratory reductive dehalogenases: First we see many, then we see few.</title>
        <authorList>
            <person name="Molenda O."/>
            <person name="Puentes Jacome L.A."/>
            <person name="Cao X."/>
            <person name="Nesbo C.L."/>
            <person name="Tang S."/>
            <person name="Morson N."/>
            <person name="Patron J."/>
            <person name="Lomheim L."/>
            <person name="Wishart D.S."/>
            <person name="Edwards E.A."/>
        </authorList>
    </citation>
    <scope>NUCLEOTIDE SEQUENCE [LARGE SCALE GENOMIC DNA]</scope>
    <source>
        <strain evidence="10 11">12DCA</strain>
    </source>
</reference>
<dbReference type="EC" id="2.1.1.130" evidence="10"/>
<dbReference type="PROSITE" id="PS00840">
    <property type="entry name" value="SUMT_2"/>
    <property type="match status" value="1"/>
</dbReference>
<evidence type="ECO:0000256" key="7">
    <source>
        <dbReference type="PIRNR" id="PIRNR036427"/>
    </source>
</evidence>
<dbReference type="GO" id="GO:0030788">
    <property type="term" value="F:precorrin-2 C20-methyltransferase activity"/>
    <property type="evidence" value="ECO:0007669"/>
    <property type="project" value="UniProtKB-EC"/>
</dbReference>
<evidence type="ECO:0000256" key="3">
    <source>
        <dbReference type="ARBA" id="ARBA00022573"/>
    </source>
</evidence>
<dbReference type="Proteomes" id="UP000430508">
    <property type="component" value="Chromosome"/>
</dbReference>
<evidence type="ECO:0000313" key="10">
    <source>
        <dbReference type="EMBL" id="QHA01784.1"/>
    </source>
</evidence>
<gene>
    <name evidence="10" type="primary">cobI</name>
    <name evidence="10" type="ORF">GQ588_14620</name>
</gene>
<evidence type="ECO:0000259" key="9">
    <source>
        <dbReference type="Pfam" id="PF00590"/>
    </source>
</evidence>
<dbReference type="InterPro" id="IPR014777">
    <property type="entry name" value="4pyrrole_Mease_sub1"/>
</dbReference>
<keyword evidence="6" id="KW-0949">S-adenosyl-L-methionine</keyword>
<dbReference type="InterPro" id="IPR012382">
    <property type="entry name" value="CobI/CbiL"/>
</dbReference>
<proteinExistence type="inferred from homology"/>
<dbReference type="SUPFAM" id="SSF53790">
    <property type="entry name" value="Tetrapyrrole methylase"/>
    <property type="match status" value="1"/>
</dbReference>
<keyword evidence="4 8" id="KW-0489">Methyltransferase</keyword>
<dbReference type="AlphaFoldDB" id="A0A857DKG3"/>